<dbReference type="HOGENOM" id="CLU_079168_0_0_1"/>
<dbReference type="SMART" id="SM00233">
    <property type="entry name" value="PH"/>
    <property type="match status" value="1"/>
</dbReference>
<protein>
    <recommendedName>
        <fullName evidence="4">PH domain-containing protein</fullName>
    </recommendedName>
</protein>
<evidence type="ECO:0000259" key="4">
    <source>
        <dbReference type="PROSITE" id="PS50003"/>
    </source>
</evidence>
<dbReference type="STRING" id="32264.T1KMJ6"/>
<evidence type="ECO:0000313" key="6">
    <source>
        <dbReference type="Proteomes" id="UP000015104"/>
    </source>
</evidence>
<feature type="domain" description="PH" evidence="4">
    <location>
        <begin position="18"/>
        <end position="115"/>
    </location>
</feature>
<dbReference type="OMA" id="YMPDERK"/>
<sequence>MSESTENNSNNQPLKSKSDTIDGLLHKYTNVVKGWQYRWFVLTPSRCTLEYYMPDERKKVHPRGCIYLAGSVIAPSDEDSQTFTVSAASGETYKLKASDANERQRWVNRLRQVALAHETTLEQLSISGARSQEETKSSLNAVTDTLMQAQKTQRTLVSAIEAYTCTDQHLLTLKSLSSSTVMSLEQCFVILHSIEGRRLSSK</sequence>
<dbReference type="GO" id="GO:0016020">
    <property type="term" value="C:membrane"/>
    <property type="evidence" value="ECO:0007669"/>
    <property type="project" value="TreeGrafter"/>
</dbReference>
<reference evidence="6" key="1">
    <citation type="submission" date="2011-08" db="EMBL/GenBank/DDBJ databases">
        <authorList>
            <person name="Rombauts S."/>
        </authorList>
    </citation>
    <scope>NUCLEOTIDE SEQUENCE</scope>
    <source>
        <strain evidence="6">London</strain>
    </source>
</reference>
<dbReference type="CDD" id="cd13291">
    <property type="entry name" value="PH_ORP10_ORP11"/>
    <property type="match status" value="1"/>
</dbReference>
<evidence type="ECO:0000256" key="1">
    <source>
        <dbReference type="ARBA" id="ARBA00022448"/>
    </source>
</evidence>
<dbReference type="eggNOG" id="KOG2210">
    <property type="taxonomic scope" value="Eukaryota"/>
</dbReference>
<keyword evidence="2" id="KW-0445">Lipid transport</keyword>
<dbReference type="PROSITE" id="PS50003">
    <property type="entry name" value="PH_DOMAIN"/>
    <property type="match status" value="1"/>
</dbReference>
<dbReference type="InterPro" id="IPR011993">
    <property type="entry name" value="PH-like_dom_sf"/>
</dbReference>
<dbReference type="PANTHER" id="PTHR10972:SF141">
    <property type="entry name" value="OXYSTEROL-BINDING PROTEIN"/>
    <property type="match status" value="1"/>
</dbReference>
<evidence type="ECO:0000256" key="2">
    <source>
        <dbReference type="ARBA" id="ARBA00023055"/>
    </source>
</evidence>
<accession>T1KMJ6</accession>
<name>T1KMJ6_TETUR</name>
<dbReference type="GO" id="GO:0005829">
    <property type="term" value="C:cytosol"/>
    <property type="evidence" value="ECO:0007669"/>
    <property type="project" value="TreeGrafter"/>
</dbReference>
<keyword evidence="3" id="KW-0446">Lipid-binding</keyword>
<dbReference type="Gene3D" id="2.30.29.30">
    <property type="entry name" value="Pleckstrin-homology domain (PH domain)/Phosphotyrosine-binding domain (PTB)"/>
    <property type="match status" value="1"/>
</dbReference>
<dbReference type="Proteomes" id="UP000015104">
    <property type="component" value="Unassembled WGS sequence"/>
</dbReference>
<dbReference type="EnsemblMetazoa" id="tetur15g01860.1">
    <property type="protein sequence ID" value="tetur15g01860.1"/>
    <property type="gene ID" value="tetur15g01860"/>
</dbReference>
<keyword evidence="1" id="KW-0813">Transport</keyword>
<dbReference type="InterPro" id="IPR001849">
    <property type="entry name" value="PH_domain"/>
</dbReference>
<dbReference type="EMBL" id="CAEY01000246">
    <property type="status" value="NOT_ANNOTATED_CDS"/>
    <property type="molecule type" value="Genomic_DNA"/>
</dbReference>
<evidence type="ECO:0000256" key="3">
    <source>
        <dbReference type="ARBA" id="ARBA00023121"/>
    </source>
</evidence>
<dbReference type="PANTHER" id="PTHR10972">
    <property type="entry name" value="OXYSTEROL-BINDING PROTEIN-RELATED"/>
    <property type="match status" value="1"/>
</dbReference>
<dbReference type="Pfam" id="PF00169">
    <property type="entry name" value="PH"/>
    <property type="match status" value="1"/>
</dbReference>
<keyword evidence="6" id="KW-1185">Reference proteome</keyword>
<reference evidence="5" key="2">
    <citation type="submission" date="2015-06" db="UniProtKB">
        <authorList>
            <consortium name="EnsemblMetazoa"/>
        </authorList>
    </citation>
    <scope>IDENTIFICATION</scope>
</reference>
<dbReference type="GO" id="GO:0032934">
    <property type="term" value="F:sterol binding"/>
    <property type="evidence" value="ECO:0007669"/>
    <property type="project" value="TreeGrafter"/>
</dbReference>
<organism evidence="5 6">
    <name type="scientific">Tetranychus urticae</name>
    <name type="common">Two-spotted spider mite</name>
    <dbReference type="NCBI Taxonomy" id="32264"/>
    <lineage>
        <taxon>Eukaryota</taxon>
        <taxon>Metazoa</taxon>
        <taxon>Ecdysozoa</taxon>
        <taxon>Arthropoda</taxon>
        <taxon>Chelicerata</taxon>
        <taxon>Arachnida</taxon>
        <taxon>Acari</taxon>
        <taxon>Acariformes</taxon>
        <taxon>Trombidiformes</taxon>
        <taxon>Prostigmata</taxon>
        <taxon>Eleutherengona</taxon>
        <taxon>Raphignathae</taxon>
        <taxon>Tetranychoidea</taxon>
        <taxon>Tetranychidae</taxon>
        <taxon>Tetranychus</taxon>
    </lineage>
</organism>
<dbReference type="GO" id="GO:0006869">
    <property type="term" value="P:lipid transport"/>
    <property type="evidence" value="ECO:0007669"/>
    <property type="project" value="UniProtKB-KW"/>
</dbReference>
<dbReference type="KEGG" id="tut:107365592"/>
<dbReference type="InterPro" id="IPR000648">
    <property type="entry name" value="Oxysterol-bd"/>
</dbReference>
<gene>
    <name evidence="5" type="primary">107365592</name>
</gene>
<dbReference type="OrthoDB" id="14833at2759"/>
<dbReference type="SUPFAM" id="SSF50729">
    <property type="entry name" value="PH domain-like"/>
    <property type="match status" value="1"/>
</dbReference>
<proteinExistence type="predicted"/>
<dbReference type="AlphaFoldDB" id="T1KMJ6"/>
<evidence type="ECO:0000313" key="5">
    <source>
        <dbReference type="EnsemblMetazoa" id="tetur15g01860.1"/>
    </source>
</evidence>